<protein>
    <submittedName>
        <fullName evidence="2">MarR family winged helix-turn-helix transcriptional regulator</fullName>
    </submittedName>
</protein>
<accession>A0ABT4VUX3</accession>
<feature type="domain" description="HTH marR-type" evidence="1">
    <location>
        <begin position="14"/>
        <end position="147"/>
    </location>
</feature>
<dbReference type="InterPro" id="IPR036388">
    <property type="entry name" value="WH-like_DNA-bd_sf"/>
</dbReference>
<dbReference type="SUPFAM" id="SSF46785">
    <property type="entry name" value="Winged helix' DNA-binding domain"/>
    <property type="match status" value="1"/>
</dbReference>
<sequence length="156" mass="17673">MAEAVREMSEIPAEQHLSFPLARLNAKLTAQANRLLRKHSDLSLSEWRVVVFLSSRGEGSLADFIRFSGLDKSQMSKITQDLIRRGLVHTRQSEVDLRVQILSITPKGELAYQQALPHMRSRREHLIAALSLEEQAQYFSILSKIEAASEAYEAEL</sequence>
<dbReference type="InterPro" id="IPR039422">
    <property type="entry name" value="MarR/SlyA-like"/>
</dbReference>
<keyword evidence="3" id="KW-1185">Reference proteome</keyword>
<comment type="caution">
    <text evidence="2">The sequence shown here is derived from an EMBL/GenBank/DDBJ whole genome shotgun (WGS) entry which is preliminary data.</text>
</comment>
<dbReference type="EMBL" id="JAPJZH010000024">
    <property type="protein sequence ID" value="MDA4848509.1"/>
    <property type="molecule type" value="Genomic_DNA"/>
</dbReference>
<dbReference type="RefSeq" id="WP_271092379.1">
    <property type="nucleotide sequence ID" value="NZ_JAPJZH010000024.1"/>
</dbReference>
<dbReference type="InterPro" id="IPR036390">
    <property type="entry name" value="WH_DNA-bd_sf"/>
</dbReference>
<dbReference type="PANTHER" id="PTHR33164:SF57">
    <property type="entry name" value="MARR-FAMILY TRANSCRIPTIONAL REGULATOR"/>
    <property type="match status" value="1"/>
</dbReference>
<evidence type="ECO:0000313" key="3">
    <source>
        <dbReference type="Proteomes" id="UP001148313"/>
    </source>
</evidence>
<gene>
    <name evidence="2" type="ORF">OOZ53_24340</name>
</gene>
<organism evidence="2 3">
    <name type="scientific">Hoeflea poritis</name>
    <dbReference type="NCBI Taxonomy" id="2993659"/>
    <lineage>
        <taxon>Bacteria</taxon>
        <taxon>Pseudomonadati</taxon>
        <taxon>Pseudomonadota</taxon>
        <taxon>Alphaproteobacteria</taxon>
        <taxon>Hyphomicrobiales</taxon>
        <taxon>Rhizobiaceae</taxon>
        <taxon>Hoeflea</taxon>
    </lineage>
</organism>
<evidence type="ECO:0000259" key="1">
    <source>
        <dbReference type="PROSITE" id="PS50995"/>
    </source>
</evidence>
<dbReference type="Gene3D" id="1.10.10.10">
    <property type="entry name" value="Winged helix-like DNA-binding domain superfamily/Winged helix DNA-binding domain"/>
    <property type="match status" value="1"/>
</dbReference>
<dbReference type="PROSITE" id="PS50995">
    <property type="entry name" value="HTH_MARR_2"/>
    <property type="match status" value="1"/>
</dbReference>
<dbReference type="Pfam" id="PF12802">
    <property type="entry name" value="MarR_2"/>
    <property type="match status" value="1"/>
</dbReference>
<dbReference type="Proteomes" id="UP001148313">
    <property type="component" value="Unassembled WGS sequence"/>
</dbReference>
<proteinExistence type="predicted"/>
<evidence type="ECO:0000313" key="2">
    <source>
        <dbReference type="EMBL" id="MDA4848509.1"/>
    </source>
</evidence>
<dbReference type="InterPro" id="IPR000835">
    <property type="entry name" value="HTH_MarR-typ"/>
</dbReference>
<reference evidence="2" key="1">
    <citation type="submission" date="2022-11" db="EMBL/GenBank/DDBJ databases">
        <title>Hoeflea poritis sp. nov., isolated from scleractinian coral Porites lutea.</title>
        <authorList>
            <person name="Zhang G."/>
            <person name="Wei Q."/>
            <person name="Cai L."/>
        </authorList>
    </citation>
    <scope>NUCLEOTIDE SEQUENCE</scope>
    <source>
        <strain evidence="2">E7-10</strain>
    </source>
</reference>
<dbReference type="SMART" id="SM00347">
    <property type="entry name" value="HTH_MARR"/>
    <property type="match status" value="1"/>
</dbReference>
<name>A0ABT4VUX3_9HYPH</name>
<dbReference type="PANTHER" id="PTHR33164">
    <property type="entry name" value="TRANSCRIPTIONAL REGULATOR, MARR FAMILY"/>
    <property type="match status" value="1"/>
</dbReference>